<dbReference type="AlphaFoldDB" id="A0A7W4Z6D3"/>
<comment type="similarity">
    <text evidence="1">Belongs to the short-chain dehydrogenases/reductases (SDR) family.</text>
</comment>
<dbReference type="RefSeq" id="WP_183410857.1">
    <property type="nucleotide sequence ID" value="NZ_JACHWY010000002.1"/>
</dbReference>
<comment type="caution">
    <text evidence="2">The sequence shown here is derived from an EMBL/GenBank/DDBJ whole genome shotgun (WGS) entry which is preliminary data.</text>
</comment>
<dbReference type="Gene3D" id="3.30.530.20">
    <property type="match status" value="1"/>
</dbReference>
<dbReference type="PANTHER" id="PTHR44656:SF7">
    <property type="entry name" value="DEHYDROGENASE_REDUCTASE SDR FAMILY MEMBER 12"/>
    <property type="match status" value="1"/>
</dbReference>
<dbReference type="Proteomes" id="UP000537130">
    <property type="component" value="Unassembled WGS sequence"/>
</dbReference>
<evidence type="ECO:0000313" key="2">
    <source>
        <dbReference type="EMBL" id="MBB3048092.1"/>
    </source>
</evidence>
<keyword evidence="3" id="KW-1185">Reference proteome</keyword>
<dbReference type="InterPro" id="IPR036291">
    <property type="entry name" value="NAD(P)-bd_dom_sf"/>
</dbReference>
<dbReference type="Pfam" id="PF00106">
    <property type="entry name" value="adh_short"/>
    <property type="match status" value="1"/>
</dbReference>
<name>A0A7W4Z6D3_9GAMM</name>
<dbReference type="PROSITE" id="PS00061">
    <property type="entry name" value="ADH_SHORT"/>
    <property type="match status" value="1"/>
</dbReference>
<dbReference type="InterPro" id="IPR052992">
    <property type="entry name" value="SDR_member_12"/>
</dbReference>
<dbReference type="PRINTS" id="PR00080">
    <property type="entry name" value="SDRFAMILY"/>
</dbReference>
<dbReference type="InterPro" id="IPR023393">
    <property type="entry name" value="START-like_dom_sf"/>
</dbReference>
<organism evidence="2 3">
    <name type="scientific">Litorivivens lipolytica</name>
    <dbReference type="NCBI Taxonomy" id="1524264"/>
    <lineage>
        <taxon>Bacteria</taxon>
        <taxon>Pseudomonadati</taxon>
        <taxon>Pseudomonadota</taxon>
        <taxon>Gammaproteobacteria</taxon>
        <taxon>Litorivivens</taxon>
    </lineage>
</organism>
<sequence length="480" mass="52459">MKVTLKETIVVRRSLTDCYRYLKDFSTIEQWDPGVYRAEKSTPGPVAVGSEFELVLNLSGKRVPMTYRLLEAENEQSLVLEGVNKTLHALDTLTFNAIEAELTEITYEARLTLKHVPQLARPAMMPVLNRVGKKAVNGLKAALERPARPPRWRAGSYLKDRLVLPAALDFTERGYLNQANRGLSQFMDGKTVVITGPTSGLGLAAASEFSRLGAKLVLVGRNSERLEQASREIQDFSGRADDHVEIVEAELSLLSEVSRVADQILTSHDRIDVLVNNAGVLPLERQVTEEGHELTLAVNLLAPVLLMRKLAPVLADGGRVVNVASGGMYLSGVNLGDMQSERSFDGSRAYAQAKRALVTLTELYALEWKCEGIDCNSMHPGWAATPGVAKSLPAFNKALSSRLRDAKMGADTIVWLAASAELSGSTGGFWFDRQRHPISVLPGTELSPRRARALQVWVEGVLAPFIEASSRNGDGELVYG</sequence>
<proteinExistence type="inferred from homology"/>
<dbReference type="InterPro" id="IPR019587">
    <property type="entry name" value="Polyketide_cyclase/dehydratase"/>
</dbReference>
<dbReference type="InterPro" id="IPR002347">
    <property type="entry name" value="SDR_fam"/>
</dbReference>
<gene>
    <name evidence="2" type="ORF">FHR99_002358</name>
</gene>
<reference evidence="2 3" key="1">
    <citation type="submission" date="2020-08" db="EMBL/GenBank/DDBJ databases">
        <title>Genomic Encyclopedia of Type Strains, Phase III (KMG-III): the genomes of soil and plant-associated and newly described type strains.</title>
        <authorList>
            <person name="Whitman W."/>
        </authorList>
    </citation>
    <scope>NUCLEOTIDE SEQUENCE [LARGE SCALE GENOMIC DNA]</scope>
    <source>
        <strain evidence="2 3">CECT 8654</strain>
    </source>
</reference>
<protein>
    <submittedName>
        <fullName evidence="2">NAD(P)-dependent dehydrogenase (Short-subunit alcohol dehydrogenase family)</fullName>
    </submittedName>
</protein>
<dbReference type="Pfam" id="PF10604">
    <property type="entry name" value="Polyketide_cyc2"/>
    <property type="match status" value="1"/>
</dbReference>
<accession>A0A7W4Z6D3</accession>
<dbReference type="PRINTS" id="PR00081">
    <property type="entry name" value="GDHRDH"/>
</dbReference>
<dbReference type="PANTHER" id="PTHR44656">
    <property type="entry name" value="DEHYDROGENASE/REDUCTASE SDR FAMILY MEMBER 12"/>
    <property type="match status" value="1"/>
</dbReference>
<evidence type="ECO:0000256" key="1">
    <source>
        <dbReference type="RuleBase" id="RU000363"/>
    </source>
</evidence>
<dbReference type="Gene3D" id="3.40.50.720">
    <property type="entry name" value="NAD(P)-binding Rossmann-like Domain"/>
    <property type="match status" value="1"/>
</dbReference>
<dbReference type="InterPro" id="IPR020904">
    <property type="entry name" value="Sc_DH/Rdtase_CS"/>
</dbReference>
<dbReference type="EMBL" id="JACHWY010000002">
    <property type="protein sequence ID" value="MBB3048092.1"/>
    <property type="molecule type" value="Genomic_DNA"/>
</dbReference>
<dbReference type="SUPFAM" id="SSF55961">
    <property type="entry name" value="Bet v1-like"/>
    <property type="match status" value="1"/>
</dbReference>
<evidence type="ECO:0000313" key="3">
    <source>
        <dbReference type="Proteomes" id="UP000537130"/>
    </source>
</evidence>
<dbReference type="SUPFAM" id="SSF51735">
    <property type="entry name" value="NAD(P)-binding Rossmann-fold domains"/>
    <property type="match status" value="1"/>
</dbReference>